<reference evidence="6" key="3">
    <citation type="submission" date="2022-09" db="EMBL/GenBank/DDBJ databases">
        <title>Complete genome sequence of Vulcanisaeta souniana.</title>
        <authorList>
            <person name="Kato S."/>
            <person name="Itoh T."/>
            <person name="Ohkuma M."/>
        </authorList>
    </citation>
    <scope>NUCLEOTIDE SEQUENCE [LARGE SCALE GENOMIC DNA]</scope>
    <source>
        <strain evidence="6">JCM 11219</strain>
    </source>
</reference>
<dbReference type="InterPro" id="IPR027417">
    <property type="entry name" value="P-loop_NTPase"/>
</dbReference>
<organism evidence="4 5">
    <name type="scientific">Vulcanisaeta souniana JCM 11219</name>
    <dbReference type="NCBI Taxonomy" id="1293586"/>
    <lineage>
        <taxon>Archaea</taxon>
        <taxon>Thermoproteota</taxon>
        <taxon>Thermoprotei</taxon>
        <taxon>Thermoproteales</taxon>
        <taxon>Thermoproteaceae</taxon>
        <taxon>Vulcanisaeta</taxon>
    </lineage>
</organism>
<feature type="domain" description="ATPase" evidence="1">
    <location>
        <begin position="16"/>
        <end position="253"/>
    </location>
</feature>
<protein>
    <submittedName>
        <fullName evidence="4">ATPase</fullName>
    </submittedName>
</protein>
<reference evidence="4" key="1">
    <citation type="journal article" date="2014" name="Int. J. Syst. Evol. Microbiol.">
        <title>Complete genome sequence of Corynebacterium casei LMG S-19264T (=DSM 44701T), isolated from a smear-ripened cheese.</title>
        <authorList>
            <consortium name="US DOE Joint Genome Institute (JGI-PGF)"/>
            <person name="Walter F."/>
            <person name="Albersmeier A."/>
            <person name="Kalinowski J."/>
            <person name="Ruckert C."/>
        </authorList>
    </citation>
    <scope>NUCLEOTIDE SEQUENCE</scope>
    <source>
        <strain evidence="4">JCM 11219</strain>
    </source>
</reference>
<dbReference type="SUPFAM" id="SSF46785">
    <property type="entry name" value="Winged helix' DNA-binding domain"/>
    <property type="match status" value="1"/>
</dbReference>
<dbReference type="PANTHER" id="PTHR34301">
    <property type="entry name" value="DNA-BINDING PROTEIN-RELATED"/>
    <property type="match status" value="1"/>
</dbReference>
<reference evidence="4" key="2">
    <citation type="submission" date="2020-09" db="EMBL/GenBank/DDBJ databases">
        <authorList>
            <person name="Sun Q."/>
            <person name="Ohkuma M."/>
        </authorList>
    </citation>
    <scope>NUCLEOTIDE SEQUENCE</scope>
    <source>
        <strain evidence="4">JCM 11219</strain>
    </source>
</reference>
<dbReference type="GO" id="GO:0005524">
    <property type="term" value="F:ATP binding"/>
    <property type="evidence" value="ECO:0007669"/>
    <property type="project" value="InterPro"/>
</dbReference>
<dbReference type="InterPro" id="IPR011579">
    <property type="entry name" value="ATPase_dom"/>
</dbReference>
<dbReference type="EMBL" id="BMNM01000007">
    <property type="protein sequence ID" value="GGI80636.1"/>
    <property type="molecule type" value="Genomic_DNA"/>
</dbReference>
<dbReference type="RefSeq" id="WP_229709856.1">
    <property type="nucleotide sequence ID" value="NZ_AP026830.1"/>
</dbReference>
<gene>
    <name evidence="4" type="ORF">GCM10007112_16830</name>
    <name evidence="3" type="ORF">Vsou_01720</name>
</gene>
<proteinExistence type="predicted"/>
<accession>A0A830E2L9</accession>
<dbReference type="Proteomes" id="UP000657075">
    <property type="component" value="Unassembled WGS sequence"/>
</dbReference>
<evidence type="ECO:0000259" key="1">
    <source>
        <dbReference type="Pfam" id="PF01637"/>
    </source>
</evidence>
<dbReference type="SUPFAM" id="SSF52540">
    <property type="entry name" value="P-loop containing nucleoside triphosphate hydrolases"/>
    <property type="match status" value="1"/>
</dbReference>
<dbReference type="InterPro" id="IPR036388">
    <property type="entry name" value="WH-like_DNA-bd_sf"/>
</dbReference>
<dbReference type="InterPro" id="IPR048907">
    <property type="entry name" value="WHD_MCM_arc"/>
</dbReference>
<sequence length="364" mass="41678">MEVLFDLRPKNTRSDLFDREVELGRFVEYVGGLGLPITLVLGFRRVGKSSLILVAIREMGLPSIYIDLRKFEERQYLSYRDFILELQHEVNNLTSRFPGLLDFLRNISGVSIMGNQVLFSWKSSNRASLSSLLDALNDWASNGVVIVLDEAPELVKARGFNVLPVFAYAYDNLRKVRFIISGSKMGLLYRFLRIRDPESPLFGRAMDIVELSPFTRDQVAEFLRRGFEELGIEFRDFDAVYEELGGIPGWLTYFGLRYYEYRDLDKAINETMSYATALIMQEFHNFLTDKAAAKDRYLAIMRIVARECAGWGEIKNGLEVALGMEVSDSRISEYLRQLLDSAWIIKVGNKYCPAEPLIGAAFRT</sequence>
<reference evidence="3" key="4">
    <citation type="journal article" date="2023" name="Microbiol. Resour. Announc.">
        <title>Complete Genome Sequence of Vulcanisaeta souniana Strain IC-059, a Hyperthermophilic Archaeon Isolated from Hot Spring Water in Japan.</title>
        <authorList>
            <person name="Kato S."/>
            <person name="Itoh T."/>
            <person name="Wu L."/>
            <person name="Ma J."/>
            <person name="Ohkuma M."/>
        </authorList>
    </citation>
    <scope>NUCLEOTIDE SEQUENCE</scope>
    <source>
        <strain evidence="3">JCM 11219</strain>
    </source>
</reference>
<dbReference type="GeneID" id="76205727"/>
<dbReference type="PANTHER" id="PTHR34301:SF8">
    <property type="entry name" value="ATPASE DOMAIN-CONTAINING PROTEIN"/>
    <property type="match status" value="1"/>
</dbReference>
<evidence type="ECO:0000313" key="6">
    <source>
        <dbReference type="Proteomes" id="UP001060771"/>
    </source>
</evidence>
<dbReference type="InterPro" id="IPR036390">
    <property type="entry name" value="WH_DNA-bd_sf"/>
</dbReference>
<evidence type="ECO:0000313" key="4">
    <source>
        <dbReference type="EMBL" id="GGI80636.1"/>
    </source>
</evidence>
<dbReference type="Gene3D" id="3.40.50.300">
    <property type="entry name" value="P-loop containing nucleotide triphosphate hydrolases"/>
    <property type="match status" value="1"/>
</dbReference>
<dbReference type="Pfam" id="PF21100">
    <property type="entry name" value="WHD_MCM"/>
    <property type="match status" value="1"/>
</dbReference>
<dbReference type="Gene3D" id="1.10.10.10">
    <property type="entry name" value="Winged helix-like DNA-binding domain superfamily/Winged helix DNA-binding domain"/>
    <property type="match status" value="1"/>
</dbReference>
<evidence type="ECO:0000259" key="2">
    <source>
        <dbReference type="Pfam" id="PF21100"/>
    </source>
</evidence>
<keyword evidence="6" id="KW-1185">Reference proteome</keyword>
<name>A0A830E2L9_9CREN</name>
<dbReference type="Gene3D" id="1.10.8.60">
    <property type="match status" value="1"/>
</dbReference>
<dbReference type="AlphaFoldDB" id="A0A830E2L9"/>
<feature type="domain" description="MCM C-terminal" evidence="2">
    <location>
        <begin position="293"/>
        <end position="354"/>
    </location>
</feature>
<evidence type="ECO:0000313" key="5">
    <source>
        <dbReference type="Proteomes" id="UP000657075"/>
    </source>
</evidence>
<dbReference type="Proteomes" id="UP001060771">
    <property type="component" value="Chromosome"/>
</dbReference>
<dbReference type="Pfam" id="PF01637">
    <property type="entry name" value="ATPase_2"/>
    <property type="match status" value="1"/>
</dbReference>
<evidence type="ECO:0000313" key="3">
    <source>
        <dbReference type="EMBL" id="BDR91079.1"/>
    </source>
</evidence>
<dbReference type="EMBL" id="AP026830">
    <property type="protein sequence ID" value="BDR91079.1"/>
    <property type="molecule type" value="Genomic_DNA"/>
</dbReference>